<evidence type="ECO:0000256" key="1">
    <source>
        <dbReference type="SAM" id="MobiDB-lite"/>
    </source>
</evidence>
<organism evidence="2 3">
    <name type="scientific">Crucibulum laeve</name>
    <dbReference type="NCBI Taxonomy" id="68775"/>
    <lineage>
        <taxon>Eukaryota</taxon>
        <taxon>Fungi</taxon>
        <taxon>Dikarya</taxon>
        <taxon>Basidiomycota</taxon>
        <taxon>Agaricomycotina</taxon>
        <taxon>Agaricomycetes</taxon>
        <taxon>Agaricomycetidae</taxon>
        <taxon>Agaricales</taxon>
        <taxon>Agaricineae</taxon>
        <taxon>Nidulariaceae</taxon>
        <taxon>Crucibulum</taxon>
    </lineage>
</organism>
<accession>A0A5C3LXZ7</accession>
<evidence type="ECO:0000313" key="2">
    <source>
        <dbReference type="EMBL" id="TFK37712.1"/>
    </source>
</evidence>
<name>A0A5C3LXZ7_9AGAR</name>
<dbReference type="Proteomes" id="UP000308652">
    <property type="component" value="Unassembled WGS sequence"/>
</dbReference>
<feature type="compositionally biased region" description="Polar residues" evidence="1">
    <location>
        <begin position="116"/>
        <end position="125"/>
    </location>
</feature>
<keyword evidence="3" id="KW-1185">Reference proteome</keyword>
<feature type="region of interest" description="Disordered" evidence="1">
    <location>
        <begin position="93"/>
        <end position="125"/>
    </location>
</feature>
<dbReference type="OrthoDB" id="3044427at2759"/>
<gene>
    <name evidence="2" type="ORF">BDQ12DRAFT_685148</name>
</gene>
<dbReference type="AlphaFoldDB" id="A0A5C3LXZ7"/>
<evidence type="ECO:0000313" key="3">
    <source>
        <dbReference type="Proteomes" id="UP000308652"/>
    </source>
</evidence>
<dbReference type="EMBL" id="ML213607">
    <property type="protein sequence ID" value="TFK37712.1"/>
    <property type="molecule type" value="Genomic_DNA"/>
</dbReference>
<proteinExistence type="predicted"/>
<feature type="compositionally biased region" description="Basic residues" evidence="1">
    <location>
        <begin position="106"/>
        <end position="115"/>
    </location>
</feature>
<sequence>MQNYPLPSSYGASIITYIPSTRYDAKGRQLQYAETETQRRERLAFLQQRKIRKSQSPTWSPLDPLDIGFITNMITEAHLSAEVPATQIHGRFHLEDDYSSPPPLRSFKRGHRRQRSSLSSIPEED</sequence>
<reference evidence="2 3" key="1">
    <citation type="journal article" date="2019" name="Nat. Ecol. Evol.">
        <title>Megaphylogeny resolves global patterns of mushroom evolution.</title>
        <authorList>
            <person name="Varga T."/>
            <person name="Krizsan K."/>
            <person name="Foldi C."/>
            <person name="Dima B."/>
            <person name="Sanchez-Garcia M."/>
            <person name="Sanchez-Ramirez S."/>
            <person name="Szollosi G.J."/>
            <person name="Szarkandi J.G."/>
            <person name="Papp V."/>
            <person name="Albert L."/>
            <person name="Andreopoulos W."/>
            <person name="Angelini C."/>
            <person name="Antonin V."/>
            <person name="Barry K.W."/>
            <person name="Bougher N.L."/>
            <person name="Buchanan P."/>
            <person name="Buyck B."/>
            <person name="Bense V."/>
            <person name="Catcheside P."/>
            <person name="Chovatia M."/>
            <person name="Cooper J."/>
            <person name="Damon W."/>
            <person name="Desjardin D."/>
            <person name="Finy P."/>
            <person name="Geml J."/>
            <person name="Haridas S."/>
            <person name="Hughes K."/>
            <person name="Justo A."/>
            <person name="Karasinski D."/>
            <person name="Kautmanova I."/>
            <person name="Kiss B."/>
            <person name="Kocsube S."/>
            <person name="Kotiranta H."/>
            <person name="LaButti K.M."/>
            <person name="Lechner B.E."/>
            <person name="Liimatainen K."/>
            <person name="Lipzen A."/>
            <person name="Lukacs Z."/>
            <person name="Mihaltcheva S."/>
            <person name="Morgado L.N."/>
            <person name="Niskanen T."/>
            <person name="Noordeloos M.E."/>
            <person name="Ohm R.A."/>
            <person name="Ortiz-Santana B."/>
            <person name="Ovrebo C."/>
            <person name="Racz N."/>
            <person name="Riley R."/>
            <person name="Savchenko A."/>
            <person name="Shiryaev A."/>
            <person name="Soop K."/>
            <person name="Spirin V."/>
            <person name="Szebenyi C."/>
            <person name="Tomsovsky M."/>
            <person name="Tulloss R.E."/>
            <person name="Uehling J."/>
            <person name="Grigoriev I.V."/>
            <person name="Vagvolgyi C."/>
            <person name="Papp T."/>
            <person name="Martin F.M."/>
            <person name="Miettinen O."/>
            <person name="Hibbett D.S."/>
            <person name="Nagy L.G."/>
        </authorList>
    </citation>
    <scope>NUCLEOTIDE SEQUENCE [LARGE SCALE GENOMIC DNA]</scope>
    <source>
        <strain evidence="2 3">CBS 166.37</strain>
    </source>
</reference>
<protein>
    <submittedName>
        <fullName evidence="2">Uncharacterized protein</fullName>
    </submittedName>
</protein>